<name>A0A5H2XHC3_PRUDU</name>
<feature type="compositionally biased region" description="Acidic residues" evidence="1">
    <location>
        <begin position="12"/>
        <end position="25"/>
    </location>
</feature>
<gene>
    <name evidence="2" type="ORF">Prudu_171S000200</name>
</gene>
<evidence type="ECO:0000313" key="2">
    <source>
        <dbReference type="EMBL" id="BBN67748.1"/>
    </source>
</evidence>
<proteinExistence type="predicted"/>
<evidence type="ECO:0008006" key="3">
    <source>
        <dbReference type="Google" id="ProtNLM"/>
    </source>
</evidence>
<evidence type="ECO:0000256" key="1">
    <source>
        <dbReference type="SAM" id="MobiDB-lite"/>
    </source>
</evidence>
<feature type="non-terminal residue" evidence="2">
    <location>
        <position position="1"/>
    </location>
</feature>
<reference evidence="2" key="1">
    <citation type="journal article" date="2019" name="Science">
        <title>Mutation of a bHLH transcription factor allowed almond domestication.</title>
        <authorList>
            <person name="Sanchez-Perez R."/>
            <person name="Pavan S."/>
            <person name="Mazzeo R."/>
            <person name="Moldovan C."/>
            <person name="Aiese Cigliano R."/>
            <person name="Del Cueto J."/>
            <person name="Ricciardi F."/>
            <person name="Lotti C."/>
            <person name="Ricciardi L."/>
            <person name="Dicenta F."/>
            <person name="Lopez-Marques R.L."/>
            <person name="Lindberg Moller B."/>
        </authorList>
    </citation>
    <scope>NUCLEOTIDE SEQUENCE</scope>
</reference>
<dbReference type="EMBL" id="AP020508">
    <property type="protein sequence ID" value="BBN67748.1"/>
    <property type="molecule type" value="Genomic_DNA"/>
</dbReference>
<dbReference type="AlphaFoldDB" id="A0A5H2XHC3"/>
<protein>
    <recommendedName>
        <fullName evidence="3">Autoinhibited Ca2+-ATPase 11</fullName>
    </recommendedName>
</protein>
<feature type="region of interest" description="Disordered" evidence="1">
    <location>
        <begin position="1"/>
        <end position="38"/>
    </location>
</feature>
<sequence length="227" mass="24493">RGRSNPVSPSGTDDELREAFEEVEQEKELQELEEVPQKKVAAVEDESIALAQKQQKGPSAELTSSELALFEDAEAEHSTASRGEDQAELTVVVPEAEVGTTAAAPVVVVEVPKATGALAAVSSPPEASIVPYGPGCSTGQAGKLSSPPSKAKSRAVQEAMERLKIWQSTELEFDEDKGVLDQLMKDLDLLHRQNMAPKPILEMGLSLARDVLNLHDRYEDSSHLQDL</sequence>
<feature type="non-terminal residue" evidence="2">
    <location>
        <position position="227"/>
    </location>
</feature>
<feature type="compositionally biased region" description="Polar residues" evidence="1">
    <location>
        <begin position="1"/>
        <end position="11"/>
    </location>
</feature>
<organism evidence="2">
    <name type="scientific">Prunus dulcis</name>
    <name type="common">Almond</name>
    <name type="synonym">Amygdalus dulcis</name>
    <dbReference type="NCBI Taxonomy" id="3755"/>
    <lineage>
        <taxon>Eukaryota</taxon>
        <taxon>Viridiplantae</taxon>
        <taxon>Streptophyta</taxon>
        <taxon>Embryophyta</taxon>
        <taxon>Tracheophyta</taxon>
        <taxon>Spermatophyta</taxon>
        <taxon>Magnoliopsida</taxon>
        <taxon>eudicotyledons</taxon>
        <taxon>Gunneridae</taxon>
        <taxon>Pentapetalae</taxon>
        <taxon>rosids</taxon>
        <taxon>fabids</taxon>
        <taxon>Rosales</taxon>
        <taxon>Rosaceae</taxon>
        <taxon>Amygdaloideae</taxon>
        <taxon>Amygdaleae</taxon>
        <taxon>Prunus</taxon>
    </lineage>
</organism>
<accession>A0A5H2XHC3</accession>